<dbReference type="PANTHER" id="PTHR34135:SF2">
    <property type="entry name" value="LYSOZYME"/>
    <property type="match status" value="1"/>
</dbReference>
<dbReference type="GO" id="GO:0016998">
    <property type="term" value="P:cell wall macromolecule catabolic process"/>
    <property type="evidence" value="ECO:0007669"/>
    <property type="project" value="InterPro"/>
</dbReference>
<dbReference type="EMBL" id="QRST01000018">
    <property type="protein sequence ID" value="RGQ04005.1"/>
    <property type="molecule type" value="Genomic_DNA"/>
</dbReference>
<proteinExistence type="inferred from homology"/>
<gene>
    <name evidence="2" type="ORF">DWZ11_08670</name>
</gene>
<comment type="caution">
    <text evidence="2">The sequence shown here is derived from an EMBL/GenBank/DDBJ whole genome shotgun (WGS) entry which is preliminary data.</text>
</comment>
<dbReference type="Pfam" id="PF01183">
    <property type="entry name" value="Glyco_hydro_25"/>
    <property type="match status" value="1"/>
</dbReference>
<dbReference type="Gene3D" id="3.20.20.80">
    <property type="entry name" value="Glycosidases"/>
    <property type="match status" value="1"/>
</dbReference>
<dbReference type="GO" id="GO:0016052">
    <property type="term" value="P:carbohydrate catabolic process"/>
    <property type="evidence" value="ECO:0007669"/>
    <property type="project" value="TreeGrafter"/>
</dbReference>
<sequence>MLYTKNVYFHTYFKVVDISAWQENLNWQALKRADIKGVIIKIGEYHHLDDMFITHVNNAVAYNLPYGIYYYAHAATIDEAINEANWVDMQIKTYLNGQNPPLGIWYDAEDKSMLKYNINVAYMIGNFINRLNELNYNYVGLYSSYNWLTNIIDLNLLADYVPIWSAQYYHENSFKLEYPNRICKIWQYTNCKQIDDMCLDCNIYYE</sequence>
<protein>
    <submittedName>
        <fullName evidence="2">Lyzozyme M1 (1,4-beta-N-acetylmuramidase)</fullName>
    </submittedName>
</protein>
<dbReference type="InterPro" id="IPR002053">
    <property type="entry name" value="Glyco_hydro_25"/>
</dbReference>
<accession>A0A411ZMJ3</accession>
<evidence type="ECO:0000313" key="3">
    <source>
        <dbReference type="Proteomes" id="UP000284662"/>
    </source>
</evidence>
<dbReference type="PANTHER" id="PTHR34135">
    <property type="entry name" value="LYSOZYME"/>
    <property type="match status" value="1"/>
</dbReference>
<dbReference type="PROSITE" id="PS51904">
    <property type="entry name" value="GLYCOSYL_HYDROL_F25_2"/>
    <property type="match status" value="1"/>
</dbReference>
<dbReference type="SUPFAM" id="SSF51445">
    <property type="entry name" value="(Trans)glycosidases"/>
    <property type="match status" value="1"/>
</dbReference>
<dbReference type="Proteomes" id="UP000284662">
    <property type="component" value="Unassembled WGS sequence"/>
</dbReference>
<comment type="similarity">
    <text evidence="1">Belongs to the glycosyl hydrolase 25 family.</text>
</comment>
<name>A0A411ZMJ3_9FIRM</name>
<evidence type="ECO:0000313" key="2">
    <source>
        <dbReference type="EMBL" id="RGQ04005.1"/>
    </source>
</evidence>
<dbReference type="InterPro" id="IPR017853">
    <property type="entry name" value="GH"/>
</dbReference>
<dbReference type="AlphaFoldDB" id="A0A411ZMJ3"/>
<dbReference type="GO" id="GO:0003796">
    <property type="term" value="F:lysozyme activity"/>
    <property type="evidence" value="ECO:0007669"/>
    <property type="project" value="InterPro"/>
</dbReference>
<organism evidence="2 3">
    <name type="scientific">Megamonas rupellensis</name>
    <dbReference type="NCBI Taxonomy" id="491921"/>
    <lineage>
        <taxon>Bacteria</taxon>
        <taxon>Bacillati</taxon>
        <taxon>Bacillota</taxon>
        <taxon>Negativicutes</taxon>
        <taxon>Selenomonadales</taxon>
        <taxon>Selenomonadaceae</taxon>
        <taxon>Megamonas</taxon>
    </lineage>
</organism>
<evidence type="ECO:0000256" key="1">
    <source>
        <dbReference type="ARBA" id="ARBA00010646"/>
    </source>
</evidence>
<dbReference type="GO" id="GO:0009253">
    <property type="term" value="P:peptidoglycan catabolic process"/>
    <property type="evidence" value="ECO:0007669"/>
    <property type="project" value="InterPro"/>
</dbReference>
<reference evidence="2 3" key="1">
    <citation type="submission" date="2018-08" db="EMBL/GenBank/DDBJ databases">
        <title>A genome reference for cultivated species of the human gut microbiota.</title>
        <authorList>
            <person name="Zou Y."/>
            <person name="Xue W."/>
            <person name="Luo G."/>
        </authorList>
    </citation>
    <scope>NUCLEOTIDE SEQUENCE [LARGE SCALE GENOMIC DNA]</scope>
    <source>
        <strain evidence="2 3">AF29-2</strain>
    </source>
</reference>